<dbReference type="AlphaFoldDB" id="A0A0Q1BNV7"/>
<dbReference type="PATRIC" id="fig|362413.3.peg.3505"/>
<organism evidence="1 2">
    <name type="scientific">Flavobacterium aquidurense</name>
    <dbReference type="NCBI Taxonomy" id="362413"/>
    <lineage>
        <taxon>Bacteria</taxon>
        <taxon>Pseudomonadati</taxon>
        <taxon>Bacteroidota</taxon>
        <taxon>Flavobacteriia</taxon>
        <taxon>Flavobacteriales</taxon>
        <taxon>Flavobacteriaceae</taxon>
        <taxon>Flavobacterium</taxon>
    </lineage>
</organism>
<gene>
    <name evidence="1" type="ORF">RC62_3580</name>
</gene>
<accession>A0A0Q1BNV7</accession>
<dbReference type="STRING" id="362413.RC62_3580"/>
<evidence type="ECO:0000313" key="2">
    <source>
        <dbReference type="Proteomes" id="UP000050443"/>
    </source>
</evidence>
<name>A0A0Q1BNV7_9FLAO</name>
<dbReference type="EMBL" id="JRLF01000006">
    <property type="protein sequence ID" value="KQB42573.1"/>
    <property type="molecule type" value="Genomic_DNA"/>
</dbReference>
<dbReference type="RefSeq" id="WP_055092568.1">
    <property type="nucleotide sequence ID" value="NZ_JRLF01000006.1"/>
</dbReference>
<comment type="caution">
    <text evidence="1">The sequence shown here is derived from an EMBL/GenBank/DDBJ whole genome shotgun (WGS) entry which is preliminary data.</text>
</comment>
<dbReference type="Proteomes" id="UP000050443">
    <property type="component" value="Unassembled WGS sequence"/>
</dbReference>
<proteinExistence type="predicted"/>
<evidence type="ECO:0000313" key="1">
    <source>
        <dbReference type="EMBL" id="KQB42573.1"/>
    </source>
</evidence>
<reference evidence="1 2" key="1">
    <citation type="submission" date="2014-09" db="EMBL/GenBank/DDBJ databases">
        <title>Genome sequence of Flavobacterium aquidurense RC62.</title>
        <authorList>
            <person name="Kim J.F."/>
            <person name="Kwak M.-J."/>
        </authorList>
    </citation>
    <scope>NUCLEOTIDE SEQUENCE [LARGE SCALE GENOMIC DNA]</scope>
    <source>
        <strain evidence="1 2">RC62</strain>
    </source>
</reference>
<sequence>MFTDIYFTNLGPTLSDTGICFLQNTSKAISSETPFKVISCCQYGWNHKFSIPWDLHFRLIKSSGNSSESYSLWPISVQKKKKTLISKEGIVTVMQEYQNGKQVFHFEQTRGNAYSGVQLYRGSLLVATQSFIQNHAQIDLDSTIFLVENRHSDAQKYAQENNANSVLSFDFTGLKAVHLFLVHTKEKRELTIRKTEHW</sequence>
<dbReference type="OrthoDB" id="1340837at2"/>
<protein>
    <submittedName>
        <fullName evidence="1">Uncharacterized protein</fullName>
    </submittedName>
</protein>